<proteinExistence type="inferred from homology"/>
<dbReference type="VEuPathDB" id="FungiDB:SOCG_02995"/>
<keyword evidence="4 10" id="KW-0808">Transferase</keyword>
<dbReference type="RefSeq" id="XP_013016939.1">
    <property type="nucleotide sequence ID" value="XM_013161485.1"/>
</dbReference>
<dbReference type="InterPro" id="IPR043502">
    <property type="entry name" value="DNA/RNA_pol_sf"/>
</dbReference>
<sequence>MYFQRQLQRCLLRIRFHKVNVDGRRLIQTGPLQSVEENVNVYKPILPSKKYEFKINTDQKSEMVSLYEACVFTNDFVRSAQLLGRIAGYNATDENMYPYIELYLRHLISSGDFMLDSMIRTTRAILKKSKLAGNSQIYAYYFQAALLKESEESGYPVLKRIAVEWRYRKGKVIDILSQTSILSSEQIQKIIRILNIPLETLSNSQLALFGFQPSNPTEINTVKSTVEEGRSQPVTVPSTEHAYIDKIKSKGMRLSALLKSLNNISVSPENLPVDEVSLEKVPSSELVNLARQKLLEKSAIASAIDLWKAEYEDTFQRGGGALPKNKEASALFYEWYTELKEMFNQENKRLDSFYHRIETNAGNPYIAEGFCGPFLKLLKTEKLAALTIIEVIRSISSISTQEEAEETHGVLISRLTDAVGRSFEREFLSERLQEEEREGKLRIRDNLKFVFNNPRAFRAAVKELRRNADENDGKWKHALESWPRYVTTKIGAIAISLFLQAAKMDIKFKRPDTGDITKESVSAFAHTYQYIHGRKSGVLRPRVELLKLIASEFQNPLIHPQMLPMLVRPKPWVQWDKGGYYYSRESIIRLKGCTEQLDYIKEASHKGHLKKIYNALSALGDVDWRINRFTFDVIVKIWNSGEGMLSIPPKNVEVNLPPYPKQALNPNDRVSWYSLRDKLSREKATAHSQRCDFNYKLEIANSYLNEKFYFPHNMDFRGRVYPISAHLHHVNNDFCRGLLEFAEGKPLGPNGLNWLKVHLANLFGISKVDYASRQKFVDDNIAELFDSYDHPLEGRKWWASAEDPFQALAAIAEIARAIRSGNPESYVCHVPVQQDGTCNGLQHYAALGRDPDGAHEVNLSPNDRPKDVYDAVAKIVISRLEQESAKGDEVASVLKDKIDRSVVKPTVMTNVYGVTYVGAKNQIISQLEKRGDIPKDMLNNYSSYLTKMVFRALRSLFERAHEIQDWLSTCSYLISNSLPAEFVKQGHKDKLTPTIWTTPLGFPIIQPYRNFKKRQVQTNLQSVCIEDRDRVASVEPRKQAAAFPPNFVHSLDATHLFMTCLKAKEADITFASVHDSYWTHACDVEQLGNLLRQAFVELHSQKIMEKLRNEFRKRYKNFMIPKEIARRYDLFISSEDSDKKWVPLKIPLLPSQGTFDLTKVLESKYFFS</sequence>
<dbReference type="EC" id="2.7.7.6" evidence="10"/>
<evidence type="ECO:0000259" key="11">
    <source>
        <dbReference type="SMART" id="SM01311"/>
    </source>
</evidence>
<evidence type="ECO:0000256" key="1">
    <source>
        <dbReference type="ARBA" id="ARBA00004173"/>
    </source>
</evidence>
<evidence type="ECO:0000256" key="3">
    <source>
        <dbReference type="ARBA" id="ARBA00022478"/>
    </source>
</evidence>
<keyword evidence="7" id="KW-0496">Mitochondrion</keyword>
<keyword evidence="13" id="KW-1185">Reference proteome</keyword>
<keyword evidence="8 10" id="KW-0804">Transcription</keyword>
<evidence type="ECO:0000313" key="12">
    <source>
        <dbReference type="EMBL" id="EPX73777.1"/>
    </source>
</evidence>
<feature type="domain" description="DNA-directed RNA polymerase N-terminal" evidence="11">
    <location>
        <begin position="290"/>
        <end position="621"/>
    </location>
</feature>
<dbReference type="Gene3D" id="1.10.287.280">
    <property type="match status" value="1"/>
</dbReference>
<comment type="catalytic activity">
    <reaction evidence="9 10">
        <text>RNA(n) + a ribonucleoside 5'-triphosphate = RNA(n+1) + diphosphate</text>
        <dbReference type="Rhea" id="RHEA:21248"/>
        <dbReference type="Rhea" id="RHEA-COMP:14527"/>
        <dbReference type="Rhea" id="RHEA-COMP:17342"/>
        <dbReference type="ChEBI" id="CHEBI:33019"/>
        <dbReference type="ChEBI" id="CHEBI:61557"/>
        <dbReference type="ChEBI" id="CHEBI:140395"/>
        <dbReference type="EC" id="2.7.7.6"/>
    </reaction>
</comment>
<dbReference type="PANTHER" id="PTHR10102:SF0">
    <property type="entry name" value="DNA-DIRECTED RNA POLYMERASE, MITOCHONDRIAL"/>
    <property type="match status" value="1"/>
</dbReference>
<dbReference type="InterPro" id="IPR002092">
    <property type="entry name" value="DNA-dir_Rpol_phage-type"/>
</dbReference>
<protein>
    <recommendedName>
        <fullName evidence="10">DNA-directed RNA polymerase</fullName>
        <ecNumber evidence="10">2.7.7.6</ecNumber>
    </recommendedName>
</protein>
<dbReference type="GO" id="GO:0006269">
    <property type="term" value="P:DNA replication, synthesis of primer"/>
    <property type="evidence" value="ECO:0007669"/>
    <property type="project" value="EnsemblFungi"/>
</dbReference>
<dbReference type="GO" id="GO:0003899">
    <property type="term" value="F:DNA-directed RNA polymerase activity"/>
    <property type="evidence" value="ECO:0007669"/>
    <property type="project" value="UniProtKB-EC"/>
</dbReference>
<dbReference type="GO" id="GO:0034245">
    <property type="term" value="C:mitochondrial DNA-directed RNA polymerase complex"/>
    <property type="evidence" value="ECO:0007669"/>
    <property type="project" value="EnsemblFungi"/>
</dbReference>
<dbReference type="EMBL" id="KE503206">
    <property type="protein sequence ID" value="EPX73777.1"/>
    <property type="molecule type" value="Genomic_DNA"/>
</dbReference>
<dbReference type="SUPFAM" id="SSF56672">
    <property type="entry name" value="DNA/RNA polymerases"/>
    <property type="match status" value="1"/>
</dbReference>
<comment type="subcellular location">
    <subcellularLocation>
        <location evidence="1">Mitochondrion</location>
    </subcellularLocation>
</comment>
<dbReference type="InterPro" id="IPR046950">
    <property type="entry name" value="DNA-dir_Rpol_C_phage-type"/>
</dbReference>
<dbReference type="AlphaFoldDB" id="S9Q0Q8"/>
<dbReference type="HOGENOM" id="CLU_003364_1_0_1"/>
<dbReference type="FunFam" id="1.10.287.280:FF:000001">
    <property type="entry name" value="DNA-directed RNA polymerase"/>
    <property type="match status" value="1"/>
</dbReference>
<keyword evidence="6" id="KW-0809">Transit peptide</keyword>
<dbReference type="GeneID" id="25031969"/>
<dbReference type="Gene3D" id="1.10.1320.10">
    <property type="entry name" value="DNA-directed RNA polymerase, N-terminal domain"/>
    <property type="match status" value="1"/>
</dbReference>
<dbReference type="InterPro" id="IPR037159">
    <property type="entry name" value="RNA_POL_N_sf"/>
</dbReference>
<evidence type="ECO:0000256" key="4">
    <source>
        <dbReference type="ARBA" id="ARBA00022679"/>
    </source>
</evidence>
<evidence type="ECO:0000256" key="2">
    <source>
        <dbReference type="ARBA" id="ARBA00009493"/>
    </source>
</evidence>
<evidence type="ECO:0000313" key="13">
    <source>
        <dbReference type="Proteomes" id="UP000016088"/>
    </source>
</evidence>
<dbReference type="OrthoDB" id="276422at2759"/>
<dbReference type="Pfam" id="PF14700">
    <property type="entry name" value="RPOL_N"/>
    <property type="match status" value="1"/>
</dbReference>
<evidence type="ECO:0000256" key="9">
    <source>
        <dbReference type="ARBA" id="ARBA00048552"/>
    </source>
</evidence>
<evidence type="ECO:0000256" key="8">
    <source>
        <dbReference type="ARBA" id="ARBA00023163"/>
    </source>
</evidence>
<evidence type="ECO:0000256" key="6">
    <source>
        <dbReference type="ARBA" id="ARBA00022946"/>
    </source>
</evidence>
<comment type="similarity">
    <text evidence="2 10">Belongs to the phage and mitochondrial RNA polymerase family.</text>
</comment>
<gene>
    <name evidence="12" type="ORF">SOCG_02995</name>
</gene>
<accession>S9Q0Q8</accession>
<keyword evidence="3 10" id="KW-0240">DNA-directed RNA polymerase</keyword>
<dbReference type="Proteomes" id="UP000016088">
    <property type="component" value="Unassembled WGS sequence"/>
</dbReference>
<dbReference type="GO" id="GO:0042645">
    <property type="term" value="C:mitochondrial nucleoid"/>
    <property type="evidence" value="ECO:0007669"/>
    <property type="project" value="EnsemblFungi"/>
</dbReference>
<keyword evidence="5 10" id="KW-0548">Nucleotidyltransferase</keyword>
<dbReference type="InterPro" id="IPR029262">
    <property type="entry name" value="RPOL_N"/>
</dbReference>
<dbReference type="SMART" id="SM01311">
    <property type="entry name" value="RPOL_N"/>
    <property type="match status" value="1"/>
</dbReference>
<evidence type="ECO:0000256" key="7">
    <source>
        <dbReference type="ARBA" id="ARBA00023128"/>
    </source>
</evidence>
<evidence type="ECO:0000256" key="10">
    <source>
        <dbReference type="RuleBase" id="RU003805"/>
    </source>
</evidence>
<dbReference type="PANTHER" id="PTHR10102">
    <property type="entry name" value="DNA-DIRECTED RNA POLYMERASE, MITOCHONDRIAL"/>
    <property type="match status" value="1"/>
</dbReference>
<dbReference type="PROSITE" id="PS00900">
    <property type="entry name" value="RNA_POL_PHAGE_1"/>
    <property type="match status" value="1"/>
</dbReference>
<dbReference type="Gene3D" id="1.10.150.20">
    <property type="entry name" value="5' to 3' exonuclease, C-terminal subdomain"/>
    <property type="match status" value="1"/>
</dbReference>
<reference evidence="12 13" key="1">
    <citation type="journal article" date="2011" name="Science">
        <title>Comparative functional genomics of the fission yeasts.</title>
        <authorList>
            <person name="Rhind N."/>
            <person name="Chen Z."/>
            <person name="Yassour M."/>
            <person name="Thompson D.A."/>
            <person name="Haas B.J."/>
            <person name="Habib N."/>
            <person name="Wapinski I."/>
            <person name="Roy S."/>
            <person name="Lin M.F."/>
            <person name="Heiman D.I."/>
            <person name="Young S.K."/>
            <person name="Furuya K."/>
            <person name="Guo Y."/>
            <person name="Pidoux A."/>
            <person name="Chen H.M."/>
            <person name="Robbertse B."/>
            <person name="Goldberg J.M."/>
            <person name="Aoki K."/>
            <person name="Bayne E.H."/>
            <person name="Berlin A.M."/>
            <person name="Desjardins C.A."/>
            <person name="Dobbs E."/>
            <person name="Dukaj L."/>
            <person name="Fan L."/>
            <person name="FitzGerald M.G."/>
            <person name="French C."/>
            <person name="Gujja S."/>
            <person name="Hansen K."/>
            <person name="Keifenheim D."/>
            <person name="Levin J.Z."/>
            <person name="Mosher R.A."/>
            <person name="Mueller C.A."/>
            <person name="Pfiffner J."/>
            <person name="Priest M."/>
            <person name="Russ C."/>
            <person name="Smialowska A."/>
            <person name="Swoboda P."/>
            <person name="Sykes S.M."/>
            <person name="Vaughn M."/>
            <person name="Vengrova S."/>
            <person name="Yoder R."/>
            <person name="Zeng Q."/>
            <person name="Allshire R."/>
            <person name="Baulcombe D."/>
            <person name="Birren B.W."/>
            <person name="Brown W."/>
            <person name="Ekwall K."/>
            <person name="Kellis M."/>
            <person name="Leatherwood J."/>
            <person name="Levin H."/>
            <person name="Margalit H."/>
            <person name="Martienssen R."/>
            <person name="Nieduszynski C.A."/>
            <person name="Spatafora J.W."/>
            <person name="Friedman N."/>
            <person name="Dalgaard J.Z."/>
            <person name="Baumann P."/>
            <person name="Niki H."/>
            <person name="Regev A."/>
            <person name="Nusbaum C."/>
        </authorList>
    </citation>
    <scope>NUCLEOTIDE SEQUENCE [LARGE SCALE GENOMIC DNA]</scope>
    <source>
        <strain evidence="13">yFS286</strain>
    </source>
</reference>
<dbReference type="OMA" id="KWFEVDM"/>
<dbReference type="GO" id="GO:0006391">
    <property type="term" value="P:transcription initiation at mitochondrial promoter"/>
    <property type="evidence" value="ECO:0007669"/>
    <property type="project" value="EnsemblFungi"/>
</dbReference>
<dbReference type="FunFam" id="1.10.150.20:FF:000041">
    <property type="entry name" value="DNA-directed RNA polymerase"/>
    <property type="match status" value="1"/>
</dbReference>
<dbReference type="GO" id="GO:0001018">
    <property type="term" value="F:mitochondrial promoter sequence-specific DNA binding"/>
    <property type="evidence" value="ECO:0007669"/>
    <property type="project" value="TreeGrafter"/>
</dbReference>
<evidence type="ECO:0000256" key="5">
    <source>
        <dbReference type="ARBA" id="ARBA00022695"/>
    </source>
</evidence>
<dbReference type="eggNOG" id="KOG1038">
    <property type="taxonomic scope" value="Eukaryota"/>
</dbReference>
<organism evidence="12 13">
    <name type="scientific">Schizosaccharomyces octosporus (strain yFS286)</name>
    <name type="common">Fission yeast</name>
    <name type="synonym">Octosporomyces octosporus</name>
    <dbReference type="NCBI Taxonomy" id="483514"/>
    <lineage>
        <taxon>Eukaryota</taxon>
        <taxon>Fungi</taxon>
        <taxon>Dikarya</taxon>
        <taxon>Ascomycota</taxon>
        <taxon>Taphrinomycotina</taxon>
        <taxon>Schizosaccharomycetes</taxon>
        <taxon>Schizosaccharomycetales</taxon>
        <taxon>Schizosaccharomycetaceae</taxon>
        <taxon>Schizosaccharomyces</taxon>
    </lineage>
</organism>
<dbReference type="PROSITE" id="PS00489">
    <property type="entry name" value="RNA_POL_PHAGE_2"/>
    <property type="match status" value="1"/>
</dbReference>
<dbReference type="Pfam" id="PF00940">
    <property type="entry name" value="RNA_pol"/>
    <property type="match status" value="1"/>
</dbReference>
<name>S9Q0Q8_SCHOY</name>
<comment type="function">
    <text evidence="10">DNA-dependent RNA polymerase catalyzes the transcription of DNA into RNA using the four ribonucleoside triphosphates as substrates.</text>
</comment>